<evidence type="ECO:0000313" key="1">
    <source>
        <dbReference type="EMBL" id="AQP52983.1"/>
    </source>
</evidence>
<dbReference type="EMBL" id="CP019609">
    <property type="protein sequence ID" value="AQP52983.1"/>
    <property type="molecule type" value="Genomic_DNA"/>
</dbReference>
<name>A0A1Q2D3T2_9ENTE</name>
<protein>
    <submittedName>
        <fullName evidence="1">Uncharacterized protein</fullName>
    </submittedName>
</protein>
<evidence type="ECO:0000313" key="2">
    <source>
        <dbReference type="Proteomes" id="UP000188246"/>
    </source>
</evidence>
<dbReference type="KEGG" id="vpi:BW732_01255"/>
<sequence>MIYKQLTGISNEIMLSKISYGKNSVQIDVQQLAKEEFMQSSSQSDFSFADSSLEKIDPYLPAITIFFDEVIAMQVLDRAFSHEKETVYSEWHSFRRHTGSDFLQYVLKETFVKEFMQATGETIEHYEIVTITDVISIVSSIPPVIKLIFEKQLH</sequence>
<gene>
    <name evidence="1" type="ORF">BW732_01255</name>
</gene>
<dbReference type="AlphaFoldDB" id="A0A1Q2D3T2"/>
<dbReference type="STRING" id="633807.BW732_01255"/>
<accession>A0A1Q2D3T2</accession>
<proteinExistence type="predicted"/>
<dbReference type="RefSeq" id="WP_077275080.1">
    <property type="nucleotide sequence ID" value="NZ_CP019609.1"/>
</dbReference>
<reference evidence="1 2" key="1">
    <citation type="journal article" date="2010" name="Int. J. Syst. Evol. Microbiol.">
        <title>Vagococcus penaei sp. nov., isolated from spoilage microbiota of cooked shrimp (Penaeus vannamei).</title>
        <authorList>
            <person name="Jaffres E."/>
            <person name="Prevost H."/>
            <person name="Rossero A."/>
            <person name="Joffraud J.J."/>
            <person name="Dousset X."/>
        </authorList>
    </citation>
    <scope>NUCLEOTIDE SEQUENCE [LARGE SCALE GENOMIC DNA]</scope>
    <source>
        <strain evidence="1 2">CD276</strain>
    </source>
</reference>
<organism evidence="1 2">
    <name type="scientific">Vagococcus penaei</name>
    <dbReference type="NCBI Taxonomy" id="633807"/>
    <lineage>
        <taxon>Bacteria</taxon>
        <taxon>Bacillati</taxon>
        <taxon>Bacillota</taxon>
        <taxon>Bacilli</taxon>
        <taxon>Lactobacillales</taxon>
        <taxon>Enterococcaceae</taxon>
        <taxon>Vagococcus</taxon>
    </lineage>
</organism>
<dbReference type="Proteomes" id="UP000188246">
    <property type="component" value="Chromosome"/>
</dbReference>
<keyword evidence="2" id="KW-1185">Reference proteome</keyword>